<organism evidence="2 3">
    <name type="scientific">Treponema berlinense</name>
    <dbReference type="NCBI Taxonomy" id="225004"/>
    <lineage>
        <taxon>Bacteria</taxon>
        <taxon>Pseudomonadati</taxon>
        <taxon>Spirochaetota</taxon>
        <taxon>Spirochaetia</taxon>
        <taxon>Spirochaetales</taxon>
        <taxon>Treponemataceae</taxon>
        <taxon>Treponema</taxon>
    </lineage>
</organism>
<feature type="chain" id="PRO_5012301184" evidence="1">
    <location>
        <begin position="30"/>
        <end position="286"/>
    </location>
</feature>
<evidence type="ECO:0000313" key="3">
    <source>
        <dbReference type="Proteomes" id="UP000190395"/>
    </source>
</evidence>
<protein>
    <submittedName>
        <fullName evidence="2">Uncharacterized protein</fullName>
    </submittedName>
</protein>
<gene>
    <name evidence="2" type="ORF">SAMN02745152_00793</name>
</gene>
<proteinExistence type="predicted"/>
<dbReference type="GeneID" id="303367051"/>
<evidence type="ECO:0000313" key="2">
    <source>
        <dbReference type="EMBL" id="SJZ62994.1"/>
    </source>
</evidence>
<evidence type="ECO:0000256" key="1">
    <source>
        <dbReference type="SAM" id="SignalP"/>
    </source>
</evidence>
<keyword evidence="1" id="KW-0732">Signal</keyword>
<reference evidence="2 3" key="1">
    <citation type="submission" date="2017-02" db="EMBL/GenBank/DDBJ databases">
        <authorList>
            <person name="Peterson S.W."/>
        </authorList>
    </citation>
    <scope>NUCLEOTIDE SEQUENCE [LARGE SCALE GENOMIC DNA]</scope>
    <source>
        <strain evidence="2 3">ATCC BAA-909</strain>
    </source>
</reference>
<keyword evidence="3" id="KW-1185">Reference proteome</keyword>
<name>A0A1T4M8G7_9SPIR</name>
<accession>A0A1T4M8G7</accession>
<dbReference type="Proteomes" id="UP000190395">
    <property type="component" value="Unassembled WGS sequence"/>
</dbReference>
<sequence>MKKFFKFYRTNFISLLFIAIFFTSQLQPAFSGEFSSAVESSRSETEAQEEEKTVSTSSSESEDNSLIVFLAKIAGVFWYYNNFTVRYTSFPYKYENLTYMKWAETETNPEAKTKSNRYSASDSFFYLVDLGTGNEFCFEGLFFPIIGPYFENLVISEQDNFFDETYGNIRLGAQLSILQSNLITITGIVQWSRWYGNISEVLKSSGLALGMDFRFYPLKPLGFQWKFCWQEFDENVYLRDSLLSAGIFLQRYEIFVGWKLLEVGNSENLKPTKTWNGISAGCRVYF</sequence>
<dbReference type="RefSeq" id="WP_078930545.1">
    <property type="nucleotide sequence ID" value="NZ_CAMCOW010000071.1"/>
</dbReference>
<dbReference type="AlphaFoldDB" id="A0A1T4M8G7"/>
<dbReference type="OrthoDB" id="9851799at2"/>
<feature type="signal peptide" evidence="1">
    <location>
        <begin position="1"/>
        <end position="29"/>
    </location>
</feature>
<dbReference type="EMBL" id="FUXC01000003">
    <property type="protein sequence ID" value="SJZ62994.1"/>
    <property type="molecule type" value="Genomic_DNA"/>
</dbReference>